<gene>
    <name evidence="1" type="ORF">BDR25DRAFT_309281</name>
</gene>
<evidence type="ECO:0000313" key="2">
    <source>
        <dbReference type="Proteomes" id="UP000799755"/>
    </source>
</evidence>
<protein>
    <submittedName>
        <fullName evidence="1">Uncharacterized protein</fullName>
    </submittedName>
</protein>
<comment type="caution">
    <text evidence="1">The sequence shown here is derived from an EMBL/GenBank/DDBJ whole genome shotgun (WGS) entry which is preliminary data.</text>
</comment>
<sequence length="167" mass="19075">MSPHFGYIHEPPDRGRKFVRRFLFLNALVDWNTPSAKVLCFEGTVLDSHHAYSTPGSKPTERAVVALSFHSINHVFPPAMGSCLAESTCKRKSTYNHNHKPIQKQLMLEGYSQGLGHCRNRPQQPLRLGSMNEIKRHITAFEGLHQQLDWHWHKRGDLNSDSPVLTL</sequence>
<evidence type="ECO:0000313" key="1">
    <source>
        <dbReference type="EMBL" id="KAF2476947.1"/>
    </source>
</evidence>
<dbReference type="Proteomes" id="UP000799755">
    <property type="component" value="Unassembled WGS sequence"/>
</dbReference>
<accession>A0ACB6RF38</accession>
<proteinExistence type="predicted"/>
<organism evidence="1 2">
    <name type="scientific">Lindgomyces ingoldianus</name>
    <dbReference type="NCBI Taxonomy" id="673940"/>
    <lineage>
        <taxon>Eukaryota</taxon>
        <taxon>Fungi</taxon>
        <taxon>Dikarya</taxon>
        <taxon>Ascomycota</taxon>
        <taxon>Pezizomycotina</taxon>
        <taxon>Dothideomycetes</taxon>
        <taxon>Pleosporomycetidae</taxon>
        <taxon>Pleosporales</taxon>
        <taxon>Lindgomycetaceae</taxon>
        <taxon>Lindgomyces</taxon>
    </lineage>
</organism>
<reference evidence="1" key="1">
    <citation type="journal article" date="2020" name="Stud. Mycol.">
        <title>101 Dothideomycetes genomes: a test case for predicting lifestyles and emergence of pathogens.</title>
        <authorList>
            <person name="Haridas S."/>
            <person name="Albert R."/>
            <person name="Binder M."/>
            <person name="Bloem J."/>
            <person name="Labutti K."/>
            <person name="Salamov A."/>
            <person name="Andreopoulos B."/>
            <person name="Baker S."/>
            <person name="Barry K."/>
            <person name="Bills G."/>
            <person name="Bluhm B."/>
            <person name="Cannon C."/>
            <person name="Castanera R."/>
            <person name="Culley D."/>
            <person name="Daum C."/>
            <person name="Ezra D."/>
            <person name="Gonzalez J."/>
            <person name="Henrissat B."/>
            <person name="Kuo A."/>
            <person name="Liang C."/>
            <person name="Lipzen A."/>
            <person name="Lutzoni F."/>
            <person name="Magnuson J."/>
            <person name="Mondo S."/>
            <person name="Nolan M."/>
            <person name="Ohm R."/>
            <person name="Pangilinan J."/>
            <person name="Park H.-J."/>
            <person name="Ramirez L."/>
            <person name="Alfaro M."/>
            <person name="Sun H."/>
            <person name="Tritt A."/>
            <person name="Yoshinaga Y."/>
            <person name="Zwiers L.-H."/>
            <person name="Turgeon B."/>
            <person name="Goodwin S."/>
            <person name="Spatafora J."/>
            <person name="Crous P."/>
            <person name="Grigoriev I."/>
        </authorList>
    </citation>
    <scope>NUCLEOTIDE SEQUENCE</scope>
    <source>
        <strain evidence="1">ATCC 200398</strain>
    </source>
</reference>
<keyword evidence="2" id="KW-1185">Reference proteome</keyword>
<dbReference type="EMBL" id="MU003493">
    <property type="protein sequence ID" value="KAF2476947.1"/>
    <property type="molecule type" value="Genomic_DNA"/>
</dbReference>
<name>A0ACB6RF38_9PLEO</name>